<dbReference type="Pfam" id="PF07729">
    <property type="entry name" value="FCD"/>
    <property type="match status" value="1"/>
</dbReference>
<feature type="domain" description="HTH gntR-type" evidence="4">
    <location>
        <begin position="7"/>
        <end position="74"/>
    </location>
</feature>
<dbReference type="InterPro" id="IPR008920">
    <property type="entry name" value="TF_FadR/GntR_C"/>
</dbReference>
<gene>
    <name evidence="5" type="ORF">A8926_4354</name>
</gene>
<dbReference type="STRING" id="994479.GCA_000194155_07302"/>
<name>A0A2N3Y0S5_SACSN</name>
<dbReference type="InterPro" id="IPR036390">
    <property type="entry name" value="WH_DNA-bd_sf"/>
</dbReference>
<dbReference type="Pfam" id="PF00392">
    <property type="entry name" value="GntR"/>
    <property type="match status" value="1"/>
</dbReference>
<keyword evidence="1" id="KW-0805">Transcription regulation</keyword>
<dbReference type="InterPro" id="IPR011711">
    <property type="entry name" value="GntR_C"/>
</dbReference>
<evidence type="ECO:0000256" key="3">
    <source>
        <dbReference type="ARBA" id="ARBA00023163"/>
    </source>
</evidence>
<comment type="caution">
    <text evidence="5">The sequence shown here is derived from an EMBL/GenBank/DDBJ whole genome shotgun (WGS) entry which is preliminary data.</text>
</comment>
<dbReference type="Gene3D" id="1.20.120.530">
    <property type="entry name" value="GntR ligand-binding domain-like"/>
    <property type="match status" value="1"/>
</dbReference>
<evidence type="ECO:0000256" key="2">
    <source>
        <dbReference type="ARBA" id="ARBA00023125"/>
    </source>
</evidence>
<dbReference type="PROSITE" id="PS50949">
    <property type="entry name" value="HTH_GNTR"/>
    <property type="match status" value="1"/>
</dbReference>
<dbReference type="GO" id="GO:0003677">
    <property type="term" value="F:DNA binding"/>
    <property type="evidence" value="ECO:0007669"/>
    <property type="project" value="UniProtKB-KW"/>
</dbReference>
<dbReference type="SUPFAM" id="SSF46785">
    <property type="entry name" value="Winged helix' DNA-binding domain"/>
    <property type="match status" value="1"/>
</dbReference>
<keyword evidence="2" id="KW-0238">DNA-binding</keyword>
<dbReference type="PANTHER" id="PTHR43537">
    <property type="entry name" value="TRANSCRIPTIONAL REGULATOR, GNTR FAMILY"/>
    <property type="match status" value="1"/>
</dbReference>
<organism evidence="5 6">
    <name type="scientific">Saccharopolyspora spinosa</name>
    <dbReference type="NCBI Taxonomy" id="60894"/>
    <lineage>
        <taxon>Bacteria</taxon>
        <taxon>Bacillati</taxon>
        <taxon>Actinomycetota</taxon>
        <taxon>Actinomycetes</taxon>
        <taxon>Pseudonocardiales</taxon>
        <taxon>Pseudonocardiaceae</taxon>
        <taxon>Saccharopolyspora</taxon>
    </lineage>
</organism>
<dbReference type="SUPFAM" id="SSF48008">
    <property type="entry name" value="GntR ligand-binding domain-like"/>
    <property type="match status" value="1"/>
</dbReference>
<evidence type="ECO:0000313" key="5">
    <source>
        <dbReference type="EMBL" id="PKW16515.1"/>
    </source>
</evidence>
<dbReference type="CDD" id="cd07377">
    <property type="entry name" value="WHTH_GntR"/>
    <property type="match status" value="1"/>
</dbReference>
<dbReference type="InterPro" id="IPR036388">
    <property type="entry name" value="WH-like_DNA-bd_sf"/>
</dbReference>
<accession>A0A2N3Y0S5</accession>
<dbReference type="RefSeq" id="WP_010314920.1">
    <property type="nucleotide sequence ID" value="NZ_CP061007.1"/>
</dbReference>
<dbReference type="InterPro" id="IPR000524">
    <property type="entry name" value="Tscrpt_reg_HTH_GntR"/>
</dbReference>
<dbReference type="AlphaFoldDB" id="A0A2N3Y0S5"/>
<evidence type="ECO:0000313" key="6">
    <source>
        <dbReference type="Proteomes" id="UP000233786"/>
    </source>
</evidence>
<proteinExistence type="predicted"/>
<dbReference type="SMART" id="SM00345">
    <property type="entry name" value="HTH_GNTR"/>
    <property type="match status" value="1"/>
</dbReference>
<dbReference type="EMBL" id="PJNB01000001">
    <property type="protein sequence ID" value="PKW16515.1"/>
    <property type="molecule type" value="Genomic_DNA"/>
</dbReference>
<dbReference type="Proteomes" id="UP000233786">
    <property type="component" value="Unassembled WGS sequence"/>
</dbReference>
<dbReference type="GO" id="GO:0003700">
    <property type="term" value="F:DNA-binding transcription factor activity"/>
    <property type="evidence" value="ECO:0007669"/>
    <property type="project" value="InterPro"/>
</dbReference>
<reference evidence="5" key="1">
    <citation type="submission" date="2017-12" db="EMBL/GenBank/DDBJ databases">
        <title>Sequencing the genomes of 1000 Actinobacteria strains.</title>
        <authorList>
            <person name="Klenk H.-P."/>
        </authorList>
    </citation>
    <scope>NUCLEOTIDE SEQUENCE [LARGE SCALE GENOMIC DNA]</scope>
    <source>
        <strain evidence="5">DSM 44228</strain>
    </source>
</reference>
<keyword evidence="3" id="KW-0804">Transcription</keyword>
<dbReference type="PANTHER" id="PTHR43537:SF45">
    <property type="entry name" value="GNTR FAMILY REGULATORY PROTEIN"/>
    <property type="match status" value="1"/>
</dbReference>
<sequence length="237" mass="26408">MGRDEKEQLRSNVASAIRDQIMARTVHPGDTLRLGQLAEQLGVSITPVREALLLLSQDGWVRHEPNRGFRVAPIRRKDVEDTYLMWSTAEGEIAARAATRATSRDVAYLREIDQRIRDADPSDGHLATELNSALHHYVSVIADAPKLDWFVQSASRLVPLQFPENFHVVPGWSEVNRTQHTALIDAIAEGDVEAARSGTAAHFQDTGNLLMQWLDSLEFWSEPEMPQAPRGTGRLAG</sequence>
<dbReference type="Gene3D" id="1.10.10.10">
    <property type="entry name" value="Winged helix-like DNA-binding domain superfamily/Winged helix DNA-binding domain"/>
    <property type="match status" value="1"/>
</dbReference>
<dbReference type="SMART" id="SM00895">
    <property type="entry name" value="FCD"/>
    <property type="match status" value="1"/>
</dbReference>
<evidence type="ECO:0000256" key="1">
    <source>
        <dbReference type="ARBA" id="ARBA00023015"/>
    </source>
</evidence>
<protein>
    <submittedName>
        <fullName evidence="5">GntR family transcriptional regulator</fullName>
    </submittedName>
</protein>
<keyword evidence="6" id="KW-1185">Reference proteome</keyword>
<evidence type="ECO:0000259" key="4">
    <source>
        <dbReference type="PROSITE" id="PS50949"/>
    </source>
</evidence>
<dbReference type="OrthoDB" id="8680240at2"/>